<name>A0A3G6J565_9CORY</name>
<evidence type="ECO:0000313" key="2">
    <source>
        <dbReference type="EMBL" id="AZA13106.1"/>
    </source>
</evidence>
<keyword evidence="3" id="KW-1185">Reference proteome</keyword>
<reference evidence="2 3" key="1">
    <citation type="submission" date="2018-11" db="EMBL/GenBank/DDBJ databases">
        <authorList>
            <person name="Kleinhagauer T."/>
            <person name="Glaeser S.P."/>
            <person name="Spergser J."/>
            <person name="Ruckert C."/>
            <person name="Kaempfer P."/>
            <person name="Busse H.-J."/>
        </authorList>
    </citation>
    <scope>NUCLEOTIDE SEQUENCE [LARGE SCALE GENOMIC DNA]</scope>
    <source>
        <strain evidence="2 3">200CH</strain>
    </source>
</reference>
<sequence>MMSEGAVLDMTELSKLFAQINLESATFQRLLDAAVAADAPIDDDLVPDPNEIIEVDESDDFDLLASLAEDIPSEERTASDDQVYSGSEAPVETTGDHASDPDQCDIDTDPLAGAAPQSALPEAGSTWPIAEVDLSYAAADSSFAADPGAQFRETLPEFQDSSPAAGTIHTPDAAADPSYYSATLMPSSDIFDDGSIHTDTAFFDGEIAPSFEREPFAWDHDSGGEGLPPMS</sequence>
<dbReference type="KEGG" id="ccho:CCHOA_03475"/>
<dbReference type="AlphaFoldDB" id="A0A3G6J565"/>
<proteinExistence type="predicted"/>
<organism evidence="2 3">
    <name type="scientific">Corynebacterium choanae</name>
    <dbReference type="NCBI Taxonomy" id="1862358"/>
    <lineage>
        <taxon>Bacteria</taxon>
        <taxon>Bacillati</taxon>
        <taxon>Actinomycetota</taxon>
        <taxon>Actinomycetes</taxon>
        <taxon>Mycobacteriales</taxon>
        <taxon>Corynebacteriaceae</taxon>
        <taxon>Corynebacterium</taxon>
    </lineage>
</organism>
<dbReference type="EMBL" id="CP033896">
    <property type="protein sequence ID" value="AZA13106.1"/>
    <property type="molecule type" value="Genomic_DNA"/>
</dbReference>
<dbReference type="Proteomes" id="UP000269019">
    <property type="component" value="Chromosome"/>
</dbReference>
<feature type="region of interest" description="Disordered" evidence="1">
    <location>
        <begin position="71"/>
        <end position="121"/>
    </location>
</feature>
<accession>A0A3G6J565</accession>
<evidence type="ECO:0000256" key="1">
    <source>
        <dbReference type="SAM" id="MobiDB-lite"/>
    </source>
</evidence>
<evidence type="ECO:0000313" key="3">
    <source>
        <dbReference type="Proteomes" id="UP000269019"/>
    </source>
</evidence>
<gene>
    <name evidence="2" type="ORF">CCHOA_03475</name>
</gene>
<protein>
    <submittedName>
        <fullName evidence="2">Uncharacterized protein</fullName>
    </submittedName>
</protein>